<name>N2A1L8_9FIRM</name>
<dbReference type="AlphaFoldDB" id="N2A1L8"/>
<dbReference type="EMBL" id="AQFT01000109">
    <property type="protein sequence ID" value="EMZ23217.1"/>
    <property type="molecule type" value="Genomic_DNA"/>
</dbReference>
<organism evidence="1 2">
    <name type="scientific">Eubacterium plexicaudatum ASF492</name>
    <dbReference type="NCBI Taxonomy" id="1235802"/>
    <lineage>
        <taxon>Bacteria</taxon>
        <taxon>Bacillati</taxon>
        <taxon>Bacillota</taxon>
        <taxon>Clostridia</taxon>
        <taxon>Eubacteriales</taxon>
        <taxon>Eubacteriaceae</taxon>
        <taxon>Eubacterium</taxon>
    </lineage>
</organism>
<sequence>MAVVVEEPEISERFDLDDIRKIREYNAARYEGMTPAEIVADTKAGAADLLEIMRKRKMAKI</sequence>
<dbReference type="OrthoDB" id="2087100at2"/>
<dbReference type="STRING" id="1235802.C823_03701"/>
<keyword evidence="2" id="KW-1185">Reference proteome</keyword>
<dbReference type="Proteomes" id="UP000012589">
    <property type="component" value="Unassembled WGS sequence"/>
</dbReference>
<comment type="caution">
    <text evidence="1">The sequence shown here is derived from an EMBL/GenBank/DDBJ whole genome shotgun (WGS) entry which is preliminary data.</text>
</comment>
<evidence type="ECO:0000313" key="1">
    <source>
        <dbReference type="EMBL" id="EMZ23217.1"/>
    </source>
</evidence>
<protein>
    <submittedName>
        <fullName evidence="1">Uncharacterized protein</fullName>
    </submittedName>
</protein>
<dbReference type="HOGENOM" id="CLU_3026443_0_0_9"/>
<reference evidence="1 2" key="1">
    <citation type="journal article" date="2014" name="Genome Announc.">
        <title>Draft genome sequences of the altered schaedler flora, a defined bacterial community from gnotobiotic mice.</title>
        <authorList>
            <person name="Wannemuehler M.J."/>
            <person name="Overstreet A.M."/>
            <person name="Ward D.V."/>
            <person name="Phillips G.J."/>
        </authorList>
    </citation>
    <scope>NUCLEOTIDE SEQUENCE [LARGE SCALE GENOMIC DNA]</scope>
    <source>
        <strain evidence="1 2">ASF492</strain>
    </source>
</reference>
<dbReference type="PATRIC" id="fig|1235802.3.peg.3907"/>
<proteinExistence type="predicted"/>
<gene>
    <name evidence="1" type="ORF">C823_03701</name>
</gene>
<accession>N2A1L8</accession>
<evidence type="ECO:0000313" key="2">
    <source>
        <dbReference type="Proteomes" id="UP000012589"/>
    </source>
</evidence>
<dbReference type="eggNOG" id="ENOG5034CFZ">
    <property type="taxonomic scope" value="Bacteria"/>
</dbReference>